<proteinExistence type="predicted"/>
<evidence type="ECO:0000313" key="2">
    <source>
        <dbReference type="EMBL" id="PTB37870.1"/>
    </source>
</evidence>
<protein>
    <submittedName>
        <fullName evidence="2">Uncharacterized protein</fullName>
    </submittedName>
</protein>
<feature type="transmembrane region" description="Helical" evidence="1">
    <location>
        <begin position="76"/>
        <end position="104"/>
    </location>
</feature>
<accession>A0A2T3YZD3</accession>
<gene>
    <name evidence="2" type="ORF">M441DRAFT_259479</name>
</gene>
<keyword evidence="1" id="KW-0812">Transmembrane</keyword>
<keyword evidence="3" id="KW-1185">Reference proteome</keyword>
<keyword evidence="1" id="KW-0472">Membrane</keyword>
<keyword evidence="1" id="KW-1133">Transmembrane helix</keyword>
<dbReference type="Proteomes" id="UP000240493">
    <property type="component" value="Unassembled WGS sequence"/>
</dbReference>
<sequence length="117" mass="13713">MYHGWASERVCVLPTELGRQLAHTISGKYILEPQKTKVINHLKSGDEGEGEWEVIIAVDGAMKNRETMHLDICIRLLYFVSLFLSLSSFFLFFFLFLSCLFLPFQHWDWLYTKKAYS</sequence>
<name>A0A2T3YZD3_TRIA4</name>
<evidence type="ECO:0000256" key="1">
    <source>
        <dbReference type="SAM" id="Phobius"/>
    </source>
</evidence>
<dbReference type="AlphaFoldDB" id="A0A2T3YZD3"/>
<dbReference type="EMBL" id="KZ679267">
    <property type="protein sequence ID" value="PTB37870.1"/>
    <property type="molecule type" value="Genomic_DNA"/>
</dbReference>
<reference evidence="2 3" key="1">
    <citation type="submission" date="2016-07" db="EMBL/GenBank/DDBJ databases">
        <title>Multiple horizontal gene transfer events from other fungi enriched the ability of initially mycotrophic Trichoderma (Ascomycota) to feed on dead plant biomass.</title>
        <authorList>
            <consortium name="DOE Joint Genome Institute"/>
            <person name="Aerts A."/>
            <person name="Atanasova L."/>
            <person name="Chenthamara K."/>
            <person name="Zhang J."/>
            <person name="Grujic M."/>
            <person name="Henrissat B."/>
            <person name="Kuo A."/>
            <person name="Salamov A."/>
            <person name="Lipzen A."/>
            <person name="Labutti K."/>
            <person name="Barry K."/>
            <person name="Miao Y."/>
            <person name="Rahimi M.J."/>
            <person name="Shen Q."/>
            <person name="Grigoriev I.V."/>
            <person name="Kubicek C.P."/>
            <person name="Druzhinina I.S."/>
        </authorList>
    </citation>
    <scope>NUCLEOTIDE SEQUENCE [LARGE SCALE GENOMIC DNA]</scope>
    <source>
        <strain evidence="2 3">CBS 433.97</strain>
    </source>
</reference>
<evidence type="ECO:0000313" key="3">
    <source>
        <dbReference type="Proteomes" id="UP000240493"/>
    </source>
</evidence>
<organism evidence="2 3">
    <name type="scientific">Trichoderma asperellum (strain ATCC 204424 / CBS 433.97 / NBRC 101777)</name>
    <dbReference type="NCBI Taxonomy" id="1042311"/>
    <lineage>
        <taxon>Eukaryota</taxon>
        <taxon>Fungi</taxon>
        <taxon>Dikarya</taxon>
        <taxon>Ascomycota</taxon>
        <taxon>Pezizomycotina</taxon>
        <taxon>Sordariomycetes</taxon>
        <taxon>Hypocreomycetidae</taxon>
        <taxon>Hypocreales</taxon>
        <taxon>Hypocreaceae</taxon>
        <taxon>Trichoderma</taxon>
    </lineage>
</organism>